<dbReference type="EMBL" id="AWSI01000009">
    <property type="protein sequence ID" value="ERH31887.1"/>
    <property type="molecule type" value="Genomic_DNA"/>
</dbReference>
<keyword evidence="2" id="KW-0238">DNA-binding</keyword>
<dbReference type="CDD" id="cd01392">
    <property type="entry name" value="HTH_LacI"/>
    <property type="match status" value="1"/>
</dbReference>
<keyword evidence="7" id="KW-1185">Reference proteome</keyword>
<dbReference type="AlphaFoldDB" id="U1SMK5"/>
<dbReference type="PROSITE" id="PS50943">
    <property type="entry name" value="HTH_CROC1"/>
    <property type="match status" value="1"/>
</dbReference>
<dbReference type="InterPro" id="IPR028082">
    <property type="entry name" value="Peripla_BP_I"/>
</dbReference>
<evidence type="ECO:0000313" key="6">
    <source>
        <dbReference type="EMBL" id="ERH31887.1"/>
    </source>
</evidence>
<dbReference type="InterPro" id="IPR000843">
    <property type="entry name" value="HTH_LacI"/>
</dbReference>
<dbReference type="RefSeq" id="WP_021617477.1">
    <property type="nucleotide sequence ID" value="NZ_KE952640.1"/>
</dbReference>
<dbReference type="Pfam" id="PF00356">
    <property type="entry name" value="LacI"/>
    <property type="match status" value="1"/>
</dbReference>
<sequence length="363" mass="39977">MMAGIKDVARAAGVSVSTVSYVLSGKRAISEKTAARVRDAIRELQYTPDASAQKMRGIRNQILAVSEPIRGDIDEAKYNAYFLHTAWQAKNAGYDVLLLSGEDAVDDIRRVARSNMVDGVLLLDIVEDDKRVVEVGSYGKPCVAIGYPSRKGDCAYVDIDFPAAADLAVRYLHGKGHRDVILLRDNERDYERQSGYVVTLRRLMLERAGEMGMRVTESAKNEFGRFDARAFVDGLLKSVPRPTAIISQADADTLNMVTRELENRGIDIPGDISILSCGTFLENELVAHPVTEIPLMPRLLCSKAVGLLLSAVEDGRAIGAESEFVPPRIEDRGSVCSLNEGDESRDRWAYPPAMLYIHSRNVS</sequence>
<dbReference type="Gene3D" id="1.10.260.40">
    <property type="entry name" value="lambda repressor-like DNA-binding domains"/>
    <property type="match status" value="1"/>
</dbReference>
<feature type="domain" description="HTH lacI-type" evidence="4">
    <location>
        <begin position="3"/>
        <end position="57"/>
    </location>
</feature>
<gene>
    <name evidence="6" type="ORF">HMPREF9244_00326</name>
</gene>
<comment type="caution">
    <text evidence="6">The sequence shown here is derived from an EMBL/GenBank/DDBJ whole genome shotgun (WGS) entry which is preliminary data.</text>
</comment>
<dbReference type="InterPro" id="IPR001387">
    <property type="entry name" value="Cro/C1-type_HTH"/>
</dbReference>
<dbReference type="GO" id="GO:0000976">
    <property type="term" value="F:transcription cis-regulatory region binding"/>
    <property type="evidence" value="ECO:0007669"/>
    <property type="project" value="TreeGrafter"/>
</dbReference>
<dbReference type="PANTHER" id="PTHR30146:SF153">
    <property type="entry name" value="LACTOSE OPERON REPRESSOR"/>
    <property type="match status" value="1"/>
</dbReference>
<evidence type="ECO:0000256" key="2">
    <source>
        <dbReference type="ARBA" id="ARBA00023125"/>
    </source>
</evidence>
<dbReference type="HOGENOM" id="CLU_037628_6_1_11"/>
<organism evidence="6 7">
    <name type="scientific">Alloscardovia omnicolens F0580</name>
    <dbReference type="NCBI Taxonomy" id="1321816"/>
    <lineage>
        <taxon>Bacteria</taxon>
        <taxon>Bacillati</taxon>
        <taxon>Actinomycetota</taxon>
        <taxon>Actinomycetes</taxon>
        <taxon>Bifidobacteriales</taxon>
        <taxon>Bifidobacteriaceae</taxon>
        <taxon>Alloscardovia</taxon>
    </lineage>
</organism>
<evidence type="ECO:0000259" key="4">
    <source>
        <dbReference type="PROSITE" id="PS50932"/>
    </source>
</evidence>
<dbReference type="PATRIC" id="fig|1321816.3.peg.279"/>
<dbReference type="PROSITE" id="PS00356">
    <property type="entry name" value="HTH_LACI_1"/>
    <property type="match status" value="1"/>
</dbReference>
<evidence type="ECO:0000313" key="7">
    <source>
        <dbReference type="Proteomes" id="UP000016519"/>
    </source>
</evidence>
<dbReference type="GO" id="GO:0003700">
    <property type="term" value="F:DNA-binding transcription factor activity"/>
    <property type="evidence" value="ECO:0007669"/>
    <property type="project" value="TreeGrafter"/>
</dbReference>
<proteinExistence type="predicted"/>
<dbReference type="SUPFAM" id="SSF53822">
    <property type="entry name" value="Periplasmic binding protein-like I"/>
    <property type="match status" value="1"/>
</dbReference>
<feature type="domain" description="HTH cro/C1-type" evidence="5">
    <location>
        <begin position="6"/>
        <end position="51"/>
    </location>
</feature>
<dbReference type="InterPro" id="IPR010982">
    <property type="entry name" value="Lambda_DNA-bd_dom_sf"/>
</dbReference>
<dbReference type="SMART" id="SM00354">
    <property type="entry name" value="HTH_LACI"/>
    <property type="match status" value="1"/>
</dbReference>
<dbReference type="Pfam" id="PF13377">
    <property type="entry name" value="Peripla_BP_3"/>
    <property type="match status" value="1"/>
</dbReference>
<dbReference type="PANTHER" id="PTHR30146">
    <property type="entry name" value="LACI-RELATED TRANSCRIPTIONAL REPRESSOR"/>
    <property type="match status" value="1"/>
</dbReference>
<evidence type="ECO:0000256" key="1">
    <source>
        <dbReference type="ARBA" id="ARBA00023015"/>
    </source>
</evidence>
<name>U1SMK5_9BIFI</name>
<dbReference type="Gene3D" id="3.40.50.2300">
    <property type="match status" value="2"/>
</dbReference>
<dbReference type="PROSITE" id="PS50932">
    <property type="entry name" value="HTH_LACI_2"/>
    <property type="match status" value="1"/>
</dbReference>
<keyword evidence="1" id="KW-0805">Transcription regulation</keyword>
<accession>U1SMK5</accession>
<evidence type="ECO:0000256" key="3">
    <source>
        <dbReference type="ARBA" id="ARBA00023163"/>
    </source>
</evidence>
<evidence type="ECO:0000259" key="5">
    <source>
        <dbReference type="PROSITE" id="PS50943"/>
    </source>
</evidence>
<dbReference type="Proteomes" id="UP000016519">
    <property type="component" value="Unassembled WGS sequence"/>
</dbReference>
<dbReference type="SUPFAM" id="SSF47413">
    <property type="entry name" value="lambda repressor-like DNA-binding domains"/>
    <property type="match status" value="1"/>
</dbReference>
<reference evidence="6 7" key="1">
    <citation type="submission" date="2013-08" db="EMBL/GenBank/DDBJ databases">
        <authorList>
            <person name="Weinstock G."/>
            <person name="Sodergren E."/>
            <person name="Wylie T."/>
            <person name="Fulton L."/>
            <person name="Fulton R."/>
            <person name="Fronick C."/>
            <person name="O'Laughlin M."/>
            <person name="Godfrey J."/>
            <person name="Miner T."/>
            <person name="Herter B."/>
            <person name="Appelbaum E."/>
            <person name="Cordes M."/>
            <person name="Lek S."/>
            <person name="Wollam A."/>
            <person name="Pepin K.H."/>
            <person name="Palsikar V.B."/>
            <person name="Mitreva M."/>
            <person name="Wilson R.K."/>
        </authorList>
    </citation>
    <scope>NUCLEOTIDE SEQUENCE [LARGE SCALE GENOMIC DNA]</scope>
    <source>
        <strain evidence="6 7">F0580</strain>
    </source>
</reference>
<protein>
    <submittedName>
        <fullName evidence="6">Transcriptional regulator, LacI family</fullName>
    </submittedName>
</protein>
<keyword evidence="3" id="KW-0804">Transcription</keyword>
<dbReference type="InterPro" id="IPR046335">
    <property type="entry name" value="LacI/GalR-like_sensor"/>
</dbReference>
<dbReference type="CDD" id="cd06267">
    <property type="entry name" value="PBP1_LacI_sugar_binding-like"/>
    <property type="match status" value="1"/>
</dbReference>